<proteinExistence type="predicted"/>
<evidence type="ECO:0000259" key="1">
    <source>
        <dbReference type="Pfam" id="PF04168"/>
    </source>
</evidence>
<dbReference type="EMBL" id="JBHSCN010000005">
    <property type="protein sequence ID" value="MFC4244135.1"/>
    <property type="molecule type" value="Genomic_DNA"/>
</dbReference>
<evidence type="ECO:0000313" key="3">
    <source>
        <dbReference type="Proteomes" id="UP001595900"/>
    </source>
</evidence>
<dbReference type="InterPro" id="IPR051680">
    <property type="entry name" value="ATP-dep_Glu-Cys_Ligase-2"/>
</dbReference>
<comment type="caution">
    <text evidence="2">The sequence shown here is derived from an EMBL/GenBank/DDBJ whole genome shotgun (WGS) entry which is preliminary data.</text>
</comment>
<organism evidence="2 3">
    <name type="scientific">Gryllotalpicola reticulitermitis</name>
    <dbReference type="NCBI Taxonomy" id="1184153"/>
    <lineage>
        <taxon>Bacteria</taxon>
        <taxon>Bacillati</taxon>
        <taxon>Actinomycetota</taxon>
        <taxon>Actinomycetes</taxon>
        <taxon>Micrococcales</taxon>
        <taxon>Microbacteriaceae</taxon>
        <taxon>Gryllotalpicola</taxon>
    </lineage>
</organism>
<protein>
    <submittedName>
        <fullName evidence="2">Alpha-E domain-containing protein</fullName>
    </submittedName>
</protein>
<feature type="domain" description="DUF403" evidence="1">
    <location>
        <begin position="1"/>
        <end position="296"/>
    </location>
</feature>
<keyword evidence="3" id="KW-1185">Reference proteome</keyword>
<dbReference type="Pfam" id="PF04168">
    <property type="entry name" value="Alpha-E"/>
    <property type="match status" value="1"/>
</dbReference>
<dbReference type="PANTHER" id="PTHR34595:SF7">
    <property type="entry name" value="SLL1039 PROTEIN"/>
    <property type="match status" value="1"/>
</dbReference>
<name>A0ABV8Q731_9MICO</name>
<evidence type="ECO:0000313" key="2">
    <source>
        <dbReference type="EMBL" id="MFC4244135.1"/>
    </source>
</evidence>
<dbReference type="Proteomes" id="UP001595900">
    <property type="component" value="Unassembled WGS sequence"/>
</dbReference>
<sequence length="309" mass="34118">MLSRIAESLFWIGRYLERADGTARILDVQLQLLLEDPWVDEDTACRALLGVMGSVPPPGAPIDRDAVLSMLAANRQHPASIAYCLYAARENARRAREIVSSELWECLNTTTRRMPKQIANERAHDFFHWVRERTALAVGTNETVMSRDDAYHFFTLGLALERADMTARLLATRALTDVSGPSWTTILRSCGAYEPYLRTYRGASSLRNAAEFLLIDRVFPRSVLFSISQAADSLAALEPRHNRLGAGDPASRVLGQAIASLEYRPMPEILADLPGAMGGIQRATGAASAAITQRYFPSQVVPTWAGDRV</sequence>
<accession>A0ABV8Q731</accession>
<reference evidence="3" key="1">
    <citation type="journal article" date="2019" name="Int. J. Syst. Evol. Microbiol.">
        <title>The Global Catalogue of Microorganisms (GCM) 10K type strain sequencing project: providing services to taxonomists for standard genome sequencing and annotation.</title>
        <authorList>
            <consortium name="The Broad Institute Genomics Platform"/>
            <consortium name="The Broad Institute Genome Sequencing Center for Infectious Disease"/>
            <person name="Wu L."/>
            <person name="Ma J."/>
        </authorList>
    </citation>
    <scope>NUCLEOTIDE SEQUENCE [LARGE SCALE GENOMIC DNA]</scope>
    <source>
        <strain evidence="3">CGMCC 1.10363</strain>
    </source>
</reference>
<dbReference type="InterPro" id="IPR007296">
    <property type="entry name" value="DUF403"/>
</dbReference>
<dbReference type="RefSeq" id="WP_390229199.1">
    <property type="nucleotide sequence ID" value="NZ_JBHSCN010000005.1"/>
</dbReference>
<dbReference type="PANTHER" id="PTHR34595">
    <property type="entry name" value="BLR5612 PROTEIN"/>
    <property type="match status" value="1"/>
</dbReference>
<gene>
    <name evidence="2" type="ORF">ACFOYW_12190</name>
</gene>